<accession>A0A8S2UVQ7</accession>
<evidence type="ECO:0000313" key="2">
    <source>
        <dbReference type="Proteomes" id="UP000676336"/>
    </source>
</evidence>
<organism evidence="1 2">
    <name type="scientific">Rotaria magnacalcarata</name>
    <dbReference type="NCBI Taxonomy" id="392030"/>
    <lineage>
        <taxon>Eukaryota</taxon>
        <taxon>Metazoa</taxon>
        <taxon>Spiralia</taxon>
        <taxon>Gnathifera</taxon>
        <taxon>Rotifera</taxon>
        <taxon>Eurotatoria</taxon>
        <taxon>Bdelloidea</taxon>
        <taxon>Philodinida</taxon>
        <taxon>Philodinidae</taxon>
        <taxon>Rotaria</taxon>
    </lineage>
</organism>
<protein>
    <submittedName>
        <fullName evidence="1">Uncharacterized protein</fullName>
    </submittedName>
</protein>
<dbReference type="Proteomes" id="UP000676336">
    <property type="component" value="Unassembled WGS sequence"/>
</dbReference>
<evidence type="ECO:0000313" key="1">
    <source>
        <dbReference type="EMBL" id="CAF4352360.1"/>
    </source>
</evidence>
<dbReference type="EMBL" id="CAJOBI010046969">
    <property type="protein sequence ID" value="CAF4352360.1"/>
    <property type="molecule type" value="Genomic_DNA"/>
</dbReference>
<dbReference type="AlphaFoldDB" id="A0A8S2UVQ7"/>
<proteinExistence type="predicted"/>
<sequence>MLEALIEQREGAIEACATIEQEGQILLDYLT</sequence>
<gene>
    <name evidence="1" type="ORF">SMN809_LOCUS28304</name>
</gene>
<comment type="caution">
    <text evidence="1">The sequence shown here is derived from an EMBL/GenBank/DDBJ whole genome shotgun (WGS) entry which is preliminary data.</text>
</comment>
<name>A0A8S2UVQ7_9BILA</name>
<feature type="non-terminal residue" evidence="1">
    <location>
        <position position="31"/>
    </location>
</feature>
<reference evidence="1" key="1">
    <citation type="submission" date="2021-02" db="EMBL/GenBank/DDBJ databases">
        <authorList>
            <person name="Nowell W R."/>
        </authorList>
    </citation>
    <scope>NUCLEOTIDE SEQUENCE</scope>
</reference>